<evidence type="ECO:0000313" key="4">
    <source>
        <dbReference type="EMBL" id="PZF85584.1"/>
    </source>
</evidence>
<keyword evidence="2 4" id="KW-0418">Kinase</keyword>
<evidence type="ECO:0000256" key="1">
    <source>
        <dbReference type="ARBA" id="ARBA00022679"/>
    </source>
</evidence>
<protein>
    <submittedName>
        <fullName evidence="4">Carbohydrate kinase family protein</fullName>
    </submittedName>
</protein>
<dbReference type="PRINTS" id="PR00990">
    <property type="entry name" value="RIBOKINASE"/>
</dbReference>
<dbReference type="GO" id="GO:0016301">
    <property type="term" value="F:kinase activity"/>
    <property type="evidence" value="ECO:0007669"/>
    <property type="project" value="UniProtKB-KW"/>
</dbReference>
<dbReference type="SUPFAM" id="SSF53613">
    <property type="entry name" value="Ribokinase-like"/>
    <property type="match status" value="1"/>
</dbReference>
<dbReference type="Gene3D" id="3.40.1190.20">
    <property type="match status" value="1"/>
</dbReference>
<evidence type="ECO:0000256" key="2">
    <source>
        <dbReference type="ARBA" id="ARBA00022777"/>
    </source>
</evidence>
<dbReference type="GO" id="GO:0006796">
    <property type="term" value="P:phosphate-containing compound metabolic process"/>
    <property type="evidence" value="ECO:0007669"/>
    <property type="project" value="UniProtKB-ARBA"/>
</dbReference>
<dbReference type="PANTHER" id="PTHR10584:SF166">
    <property type="entry name" value="RIBOKINASE"/>
    <property type="match status" value="1"/>
</dbReference>
<organism evidence="4 5">
    <name type="scientific">Jiangella anatolica</name>
    <dbReference type="NCBI Taxonomy" id="2670374"/>
    <lineage>
        <taxon>Bacteria</taxon>
        <taxon>Bacillati</taxon>
        <taxon>Actinomycetota</taxon>
        <taxon>Actinomycetes</taxon>
        <taxon>Jiangellales</taxon>
        <taxon>Jiangellaceae</taxon>
        <taxon>Jiangella</taxon>
    </lineage>
</organism>
<dbReference type="GO" id="GO:0005829">
    <property type="term" value="C:cytosol"/>
    <property type="evidence" value="ECO:0007669"/>
    <property type="project" value="TreeGrafter"/>
</dbReference>
<feature type="domain" description="Carbohydrate kinase PfkB" evidence="3">
    <location>
        <begin position="26"/>
        <end position="318"/>
    </location>
</feature>
<dbReference type="PANTHER" id="PTHR10584">
    <property type="entry name" value="SUGAR KINASE"/>
    <property type="match status" value="1"/>
</dbReference>
<keyword evidence="1" id="KW-0808">Transferase</keyword>
<comment type="caution">
    <text evidence="4">The sequence shown here is derived from an EMBL/GenBank/DDBJ whole genome shotgun (WGS) entry which is preliminary data.</text>
</comment>
<dbReference type="Proteomes" id="UP000248764">
    <property type="component" value="Unassembled WGS sequence"/>
</dbReference>
<dbReference type="InterPro" id="IPR002139">
    <property type="entry name" value="Ribo/fructo_kinase"/>
</dbReference>
<accession>A0A2W2BYL0</accession>
<keyword evidence="5" id="KW-1185">Reference proteome</keyword>
<dbReference type="AlphaFoldDB" id="A0A2W2BYL0"/>
<reference evidence="4 5" key="1">
    <citation type="submission" date="2018-01" db="EMBL/GenBank/DDBJ databases">
        <title>Draft genome sequence of Jiangella sp. GTF31.</title>
        <authorList>
            <person name="Sahin N."/>
            <person name="Ay H."/>
            <person name="Saygin H."/>
        </authorList>
    </citation>
    <scope>NUCLEOTIDE SEQUENCE [LARGE SCALE GENOMIC DNA]</scope>
    <source>
        <strain evidence="4 5">GTF31</strain>
    </source>
</reference>
<proteinExistence type="predicted"/>
<evidence type="ECO:0000259" key="3">
    <source>
        <dbReference type="Pfam" id="PF00294"/>
    </source>
</evidence>
<sequence>MSICSRRGQLIEGGAMTDGAEAVGPLVVCAGQVVADLFVPPLAALPEAGELVTTGDMLSGVGGCSANTAVALASFGVRTLLSVVVGADAAGDWVRAHLAAKGLDVSGVVTSDRLATSQTVILPVTGQDRRYLHAVGANAEYSAAHAAAVAAGARVLVIGGFLSLPGLTTPDVAALLAQARAAGTRTVLDVVIPHGTRDAAERLAPVLPHVDCFTPNDDEARLLTGETDPHRQAATLLDWGAASVVITRGPDGAVYADREQVVAVRPLPVAVVDGSGAGDAFTAGLVFGLVHDWPVERRLRFAAAAGASVTRALGTTTSLFSRDEAIAALDDVPLLEMKDT</sequence>
<evidence type="ECO:0000313" key="5">
    <source>
        <dbReference type="Proteomes" id="UP000248764"/>
    </source>
</evidence>
<name>A0A2W2BYL0_9ACTN</name>
<dbReference type="InterPro" id="IPR011611">
    <property type="entry name" value="PfkB_dom"/>
</dbReference>
<dbReference type="InterPro" id="IPR029056">
    <property type="entry name" value="Ribokinase-like"/>
</dbReference>
<dbReference type="Pfam" id="PF00294">
    <property type="entry name" value="PfkB"/>
    <property type="match status" value="1"/>
</dbReference>
<gene>
    <name evidence="4" type="ORF">C1I92_04240</name>
</gene>
<dbReference type="EMBL" id="POTW01000007">
    <property type="protein sequence ID" value="PZF85584.1"/>
    <property type="molecule type" value="Genomic_DNA"/>
</dbReference>